<feature type="domain" description="Heterokaryon incompatibility" evidence="1">
    <location>
        <begin position="15"/>
        <end position="130"/>
    </location>
</feature>
<dbReference type="OMA" id="CEYQMIS"/>
<gene>
    <name evidence="2" type="ORF">PFICI_14600</name>
</gene>
<dbReference type="AlphaFoldDB" id="W3WIN8"/>
<keyword evidence="3" id="KW-1185">Reference proteome</keyword>
<dbReference type="Proteomes" id="UP000030651">
    <property type="component" value="Unassembled WGS sequence"/>
</dbReference>
<evidence type="ECO:0000313" key="3">
    <source>
        <dbReference type="Proteomes" id="UP000030651"/>
    </source>
</evidence>
<dbReference type="HOGENOM" id="CLU_002639_5_4_1"/>
<dbReference type="OrthoDB" id="5125733at2759"/>
<dbReference type="GeneID" id="19279613"/>
<dbReference type="Pfam" id="PF06985">
    <property type="entry name" value="HET"/>
    <property type="match status" value="1"/>
</dbReference>
<sequence>MLTTNTLLSFQDKLATSCLPEALRDAIHVTRELGYQYIWIDALCIIQDDDDFKQVELQKMNRIYQNAFLTIQPTLSDSVEKGFLDGRIITPHVKLRFTNGTQSYVYARRLIPSSRDNDGPTTKRAWIFQETALSTRLVVYNYQQAIVACQTQTRLESAGKEPNSFLGPGLHRLIRPDRYIPVESRDATESRKAAFSGWYKAVGVQYSGRLYTVGKDRLYALSAFAEEAHQLIGGEYLAGLWSADLLRGLAWGPRSWRVLNKATQYRAPSWSWAALDGMVLWSTERSHIEPISKETRVVEAWVKPEGINPYGPCLDGNLVLEALVGAASVSMKPWYEGKHIMHGQFIMTTMNGTRDVCYAHFDTTEQPESFTCVFLTGQRGLLLATHGSSFRRIGTFLLGDAFIKTSGTQGFQTWRDSCEYQMISIK</sequence>
<evidence type="ECO:0000313" key="2">
    <source>
        <dbReference type="EMBL" id="ETS73654.1"/>
    </source>
</evidence>
<accession>W3WIN8</accession>
<dbReference type="RefSeq" id="XP_007841372.1">
    <property type="nucleotide sequence ID" value="XM_007843181.1"/>
</dbReference>
<proteinExistence type="predicted"/>
<dbReference type="PANTHER" id="PTHR33112">
    <property type="entry name" value="DOMAIN PROTEIN, PUTATIVE-RELATED"/>
    <property type="match status" value="1"/>
</dbReference>
<dbReference type="InParanoid" id="W3WIN8"/>
<dbReference type="InterPro" id="IPR010730">
    <property type="entry name" value="HET"/>
</dbReference>
<dbReference type="PANTHER" id="PTHR33112:SF16">
    <property type="entry name" value="HETEROKARYON INCOMPATIBILITY DOMAIN-CONTAINING PROTEIN"/>
    <property type="match status" value="1"/>
</dbReference>
<protein>
    <recommendedName>
        <fullName evidence="1">Heterokaryon incompatibility domain-containing protein</fullName>
    </recommendedName>
</protein>
<dbReference type="STRING" id="1229662.W3WIN8"/>
<dbReference type="EMBL" id="KI912121">
    <property type="protein sequence ID" value="ETS73654.1"/>
    <property type="molecule type" value="Genomic_DNA"/>
</dbReference>
<dbReference type="eggNOG" id="ENOG502T32F">
    <property type="taxonomic scope" value="Eukaryota"/>
</dbReference>
<dbReference type="KEGG" id="pfy:PFICI_14600"/>
<evidence type="ECO:0000259" key="1">
    <source>
        <dbReference type="Pfam" id="PF06985"/>
    </source>
</evidence>
<organism evidence="2 3">
    <name type="scientific">Pestalotiopsis fici (strain W106-1 / CGMCC3.15140)</name>
    <dbReference type="NCBI Taxonomy" id="1229662"/>
    <lineage>
        <taxon>Eukaryota</taxon>
        <taxon>Fungi</taxon>
        <taxon>Dikarya</taxon>
        <taxon>Ascomycota</taxon>
        <taxon>Pezizomycotina</taxon>
        <taxon>Sordariomycetes</taxon>
        <taxon>Xylariomycetidae</taxon>
        <taxon>Amphisphaeriales</taxon>
        <taxon>Sporocadaceae</taxon>
        <taxon>Pestalotiopsis</taxon>
    </lineage>
</organism>
<reference evidence="3" key="1">
    <citation type="journal article" date="2015" name="BMC Genomics">
        <title>Genomic and transcriptomic analysis of the endophytic fungus Pestalotiopsis fici reveals its lifestyle and high potential for synthesis of natural products.</title>
        <authorList>
            <person name="Wang X."/>
            <person name="Zhang X."/>
            <person name="Liu L."/>
            <person name="Xiang M."/>
            <person name="Wang W."/>
            <person name="Sun X."/>
            <person name="Che Y."/>
            <person name="Guo L."/>
            <person name="Liu G."/>
            <person name="Guo L."/>
            <person name="Wang C."/>
            <person name="Yin W.B."/>
            <person name="Stadler M."/>
            <person name="Zhang X."/>
            <person name="Liu X."/>
        </authorList>
    </citation>
    <scope>NUCLEOTIDE SEQUENCE [LARGE SCALE GENOMIC DNA]</scope>
    <source>
        <strain evidence="3">W106-1 / CGMCC3.15140</strain>
    </source>
</reference>
<name>W3WIN8_PESFW</name>